<dbReference type="Pfam" id="PF05380">
    <property type="entry name" value="Peptidase_A17"/>
    <property type="match status" value="1"/>
</dbReference>
<keyword evidence="2" id="KW-1185">Reference proteome</keyword>
<dbReference type="InterPro" id="IPR043502">
    <property type="entry name" value="DNA/RNA_pol_sf"/>
</dbReference>
<dbReference type="CDD" id="cd01644">
    <property type="entry name" value="RT_pepA17"/>
    <property type="match status" value="1"/>
</dbReference>
<protein>
    <recommendedName>
        <fullName evidence="3">Reverse transcriptase domain-containing protein</fullName>
    </recommendedName>
</protein>
<organism evidence="1 2">
    <name type="scientific">Cirrhinus mrigala</name>
    <name type="common">Mrigala</name>
    <dbReference type="NCBI Taxonomy" id="683832"/>
    <lineage>
        <taxon>Eukaryota</taxon>
        <taxon>Metazoa</taxon>
        <taxon>Chordata</taxon>
        <taxon>Craniata</taxon>
        <taxon>Vertebrata</taxon>
        <taxon>Euteleostomi</taxon>
        <taxon>Actinopterygii</taxon>
        <taxon>Neopterygii</taxon>
        <taxon>Teleostei</taxon>
        <taxon>Ostariophysi</taxon>
        <taxon>Cypriniformes</taxon>
        <taxon>Cyprinidae</taxon>
        <taxon>Labeoninae</taxon>
        <taxon>Labeonini</taxon>
        <taxon>Cirrhinus</taxon>
    </lineage>
</organism>
<comment type="caution">
    <text evidence="1">The sequence shown here is derived from an EMBL/GenBank/DDBJ whole genome shotgun (WGS) entry which is preliminary data.</text>
</comment>
<dbReference type="SUPFAM" id="SSF56672">
    <property type="entry name" value="DNA/RNA polymerases"/>
    <property type="match status" value="1"/>
</dbReference>
<dbReference type="AlphaFoldDB" id="A0ABD0PEE5"/>
<dbReference type="EMBL" id="JAMKFB020000016">
    <property type="protein sequence ID" value="KAL0172160.1"/>
    <property type="molecule type" value="Genomic_DNA"/>
</dbReference>
<dbReference type="Proteomes" id="UP001529510">
    <property type="component" value="Unassembled WGS sequence"/>
</dbReference>
<dbReference type="InterPro" id="IPR008042">
    <property type="entry name" value="Retrotrans_Pao"/>
</dbReference>
<name>A0ABD0PEE5_CIRMR</name>
<proteinExistence type="predicted"/>
<dbReference type="PANTHER" id="PTHR47331">
    <property type="entry name" value="PHD-TYPE DOMAIN-CONTAINING PROTEIN"/>
    <property type="match status" value="1"/>
</dbReference>
<evidence type="ECO:0000313" key="2">
    <source>
        <dbReference type="Proteomes" id="UP001529510"/>
    </source>
</evidence>
<sequence>MPLPFKTRPLLPENKQLALVRLKRLKAKFEKDPKLKDDYVKFMEGVFKDGNAQRAEHQPKAGNVWYIPHQGVYHPRKPEKIRVVFDCSAKYDGTALNDHLLTGPDLTNGLTGVLCRFRKYPITIICDVERMFHRFHVSQEDRDYLRFLWWENGDTNSEPKEYCMKVHLFGAASSPGCANYGMKYLACQNEREYPAAASFIKGNFYVDDGLIKVENVDAAIKLVQEARNVCAKGKLRLHKFISNNQKVMESIPVSERANGVQDVELGSDEIPVQTVLGVKWSVNSDTFSFKVALDEKPATRRGILSTVASVFDPLGFLAPFLLLGKKVLQEMCQRDIEWDDPLPTELMPQWSSWLNELKSLHKLQITRCFAPEHLGLEDQRVQRIELHHFSDASSHGYGQCSYIRVLSKDKVHCSFVIGKARVAPTKIVTIPRLELTAAVISSAVSSMLKEELELKIDQEYFWTDSK</sequence>
<accession>A0ABD0PEE5</accession>
<evidence type="ECO:0000313" key="1">
    <source>
        <dbReference type="EMBL" id="KAL0172160.1"/>
    </source>
</evidence>
<evidence type="ECO:0008006" key="3">
    <source>
        <dbReference type="Google" id="ProtNLM"/>
    </source>
</evidence>
<reference evidence="1 2" key="1">
    <citation type="submission" date="2024-05" db="EMBL/GenBank/DDBJ databases">
        <title>Genome sequencing and assembly of Indian major carp, Cirrhinus mrigala (Hamilton, 1822).</title>
        <authorList>
            <person name="Mohindra V."/>
            <person name="Chowdhury L.M."/>
            <person name="Lal K."/>
            <person name="Jena J.K."/>
        </authorList>
    </citation>
    <scope>NUCLEOTIDE SEQUENCE [LARGE SCALE GENOMIC DNA]</scope>
    <source>
        <strain evidence="1">CM1030</strain>
        <tissue evidence="1">Blood</tissue>
    </source>
</reference>
<dbReference type="PANTHER" id="PTHR47331:SF5">
    <property type="entry name" value="RIBONUCLEASE H"/>
    <property type="match status" value="1"/>
</dbReference>
<gene>
    <name evidence="1" type="ORF">M9458_032471</name>
</gene>
<feature type="non-terminal residue" evidence="1">
    <location>
        <position position="466"/>
    </location>
</feature>